<evidence type="ECO:0000256" key="4">
    <source>
        <dbReference type="ARBA" id="ARBA00022729"/>
    </source>
</evidence>
<evidence type="ECO:0000256" key="2">
    <source>
        <dbReference type="ARBA" id="ARBA00005679"/>
    </source>
</evidence>
<evidence type="ECO:0000256" key="5">
    <source>
        <dbReference type="ARBA" id="ARBA00023180"/>
    </source>
</evidence>
<comment type="subcellular location">
    <subcellularLocation>
        <location evidence="1">Secreted</location>
    </subcellularLocation>
</comment>
<keyword evidence="5" id="KW-0325">Glycoprotein</keyword>
<dbReference type="InterPro" id="IPR004911">
    <property type="entry name" value="Interferon-induced_GILT"/>
</dbReference>
<sequence>MDILLFYLFRNFKSYLLQDTVKVSLYYAALCPFSQDFIANQLYPGYQTLGDSLNLELVPYGNSKVRYLFIPVFFCSTKKVHEKWQLTCQHGPKECYANKLQACVLGMNYTQERSMNFIGCVMSTDSPQQNANARKCANKNKMSWRTVKDCANGERGNELFVYFGEITSKLNPPLDYVPYILFNDVHNKTVEEAAREDFLTTVCSLYQEKPIGC</sequence>
<gene>
    <name evidence="6" type="ORF">NQ317_010525</name>
</gene>
<proteinExistence type="inferred from homology"/>
<evidence type="ECO:0000313" key="6">
    <source>
        <dbReference type="EMBL" id="KAJ8983275.1"/>
    </source>
</evidence>
<evidence type="ECO:0000256" key="3">
    <source>
        <dbReference type="ARBA" id="ARBA00022525"/>
    </source>
</evidence>
<comment type="caution">
    <text evidence="6">The sequence shown here is derived from an EMBL/GenBank/DDBJ whole genome shotgun (WGS) entry which is preliminary data.</text>
</comment>
<reference evidence="6" key="1">
    <citation type="journal article" date="2023" name="Insect Mol. Biol.">
        <title>Genome sequencing provides insights into the evolution of gene families encoding plant cell wall-degrading enzymes in longhorned beetles.</title>
        <authorList>
            <person name="Shin N.R."/>
            <person name="Okamura Y."/>
            <person name="Kirsch R."/>
            <person name="Pauchet Y."/>
        </authorList>
    </citation>
    <scope>NUCLEOTIDE SEQUENCE</scope>
    <source>
        <strain evidence="6">MMC_N1</strain>
    </source>
</reference>
<keyword evidence="3" id="KW-0964">Secreted</keyword>
<keyword evidence="4" id="KW-0732">Signal</keyword>
<evidence type="ECO:0008006" key="8">
    <source>
        <dbReference type="Google" id="ProtNLM"/>
    </source>
</evidence>
<dbReference type="Proteomes" id="UP001162164">
    <property type="component" value="Unassembled WGS sequence"/>
</dbReference>
<keyword evidence="7" id="KW-1185">Reference proteome</keyword>
<dbReference type="Pfam" id="PF03227">
    <property type="entry name" value="GILT"/>
    <property type="match status" value="1"/>
</dbReference>
<organism evidence="6 7">
    <name type="scientific">Molorchus minor</name>
    <dbReference type="NCBI Taxonomy" id="1323400"/>
    <lineage>
        <taxon>Eukaryota</taxon>
        <taxon>Metazoa</taxon>
        <taxon>Ecdysozoa</taxon>
        <taxon>Arthropoda</taxon>
        <taxon>Hexapoda</taxon>
        <taxon>Insecta</taxon>
        <taxon>Pterygota</taxon>
        <taxon>Neoptera</taxon>
        <taxon>Endopterygota</taxon>
        <taxon>Coleoptera</taxon>
        <taxon>Polyphaga</taxon>
        <taxon>Cucujiformia</taxon>
        <taxon>Chrysomeloidea</taxon>
        <taxon>Cerambycidae</taxon>
        <taxon>Lamiinae</taxon>
        <taxon>Monochamini</taxon>
        <taxon>Molorchus</taxon>
    </lineage>
</organism>
<dbReference type="PANTHER" id="PTHR13234:SF8">
    <property type="entry name" value="GAMMA-INTERFERON-INDUCIBLE LYSOSOMAL THIOL REDUCTASE"/>
    <property type="match status" value="1"/>
</dbReference>
<accession>A0ABQ9JY45</accession>
<comment type="similarity">
    <text evidence="2">Belongs to the GILT family.</text>
</comment>
<name>A0ABQ9JY45_9CUCU</name>
<protein>
    <recommendedName>
        <fullName evidence="8">Gamma-interferon-inducible lysosomal thiol reductase</fullName>
    </recommendedName>
</protein>
<evidence type="ECO:0000256" key="1">
    <source>
        <dbReference type="ARBA" id="ARBA00004613"/>
    </source>
</evidence>
<dbReference type="PANTHER" id="PTHR13234">
    <property type="entry name" value="GAMMA-INTERFERON INDUCIBLE LYSOSOMAL THIOL REDUCTASE GILT"/>
    <property type="match status" value="1"/>
</dbReference>
<evidence type="ECO:0000313" key="7">
    <source>
        <dbReference type="Proteomes" id="UP001162164"/>
    </source>
</evidence>
<dbReference type="EMBL" id="JAPWTJ010000082">
    <property type="protein sequence ID" value="KAJ8983275.1"/>
    <property type="molecule type" value="Genomic_DNA"/>
</dbReference>